<dbReference type="KEGG" id="eaj:Q3M24_08380"/>
<name>A0AAU8M0I0_9BACT</name>
<reference evidence="1" key="1">
    <citation type="journal article" date="2024" name="Syst. Appl. Microbiol.">
        <title>First single-strain enrichments of Electrothrix cable bacteria, description of E. aestuarii sp. nov. and E. rattekaaiensis sp. nov., and proposal of a cable bacteria taxonomy following the rules of the SeqCode.</title>
        <authorList>
            <person name="Plum-Jensen L.E."/>
            <person name="Schramm A."/>
            <person name="Marshall I.P.G."/>
        </authorList>
    </citation>
    <scope>NUCLEOTIDE SEQUENCE</scope>
    <source>
        <strain evidence="1">Rat1</strain>
    </source>
</reference>
<protein>
    <submittedName>
        <fullName evidence="1">Uncharacterized protein</fullName>
    </submittedName>
</protein>
<reference evidence="1" key="2">
    <citation type="submission" date="2024-06" db="EMBL/GenBank/DDBJ databases">
        <authorList>
            <person name="Plum-Jensen L.E."/>
            <person name="Schramm A."/>
            <person name="Marshall I.P.G."/>
        </authorList>
    </citation>
    <scope>NUCLEOTIDE SEQUENCE</scope>
    <source>
        <strain evidence="1">Rat1</strain>
    </source>
</reference>
<proteinExistence type="predicted"/>
<gene>
    <name evidence="1" type="ORF">Q3M24_08380</name>
</gene>
<accession>A0AAU8M0I0</accession>
<sequence>MSIQCKPVPNALTTPSTYILRFVPRDTADEQNLAADIHRYQPNFSPEAVETILQAENETLRIQALQDARQHLLLFSLLDMHEGGQTGPAVSVSAEGDQTLQGFRGSAVSSLTVPVNDYASLKELIRNSYGGRLVDVLEVKVDS</sequence>
<dbReference type="AlphaFoldDB" id="A0AAU8M0I0"/>
<dbReference type="EMBL" id="CP159373">
    <property type="protein sequence ID" value="XCN74745.1"/>
    <property type="molecule type" value="Genomic_DNA"/>
</dbReference>
<evidence type="ECO:0000313" key="1">
    <source>
        <dbReference type="EMBL" id="XCN74745.1"/>
    </source>
</evidence>
<organism evidence="1">
    <name type="scientific">Candidatus Electrothrix aestuarii</name>
    <dbReference type="NCBI Taxonomy" id="3062594"/>
    <lineage>
        <taxon>Bacteria</taxon>
        <taxon>Pseudomonadati</taxon>
        <taxon>Thermodesulfobacteriota</taxon>
        <taxon>Desulfobulbia</taxon>
        <taxon>Desulfobulbales</taxon>
        <taxon>Desulfobulbaceae</taxon>
        <taxon>Candidatus Electrothrix</taxon>
    </lineage>
</organism>